<sequence length="124" mass="13496">MIKNSSRILAKSLLAVVLASSIVAPTLAFAEKAYLEITLKVDPKDRAAAGAVYAKYKQPFLTQISGAESKELLIRDDDVQVLHGFASRQQAEAYLSSDLFNKDVVASLKPLLKAAPEVRIYTSN</sequence>
<keyword evidence="1" id="KW-0732">Signal</keyword>
<evidence type="ECO:0000256" key="1">
    <source>
        <dbReference type="SAM" id="SignalP"/>
    </source>
</evidence>
<evidence type="ECO:0000313" key="2">
    <source>
        <dbReference type="EMBL" id="PRC93419.1"/>
    </source>
</evidence>
<keyword evidence="3" id="KW-1185">Reference proteome</keyword>
<gene>
    <name evidence="2" type="ORF">S2091_1806</name>
</gene>
<comment type="caution">
    <text evidence="2">The sequence shown here is derived from an EMBL/GenBank/DDBJ whole genome shotgun (WGS) entry which is preliminary data.</text>
</comment>
<proteinExistence type="predicted"/>
<protein>
    <recommendedName>
        <fullName evidence="4">Antibiotic biosynthesis monooxygenase</fullName>
    </recommendedName>
</protein>
<evidence type="ECO:0008006" key="4">
    <source>
        <dbReference type="Google" id="ProtNLM"/>
    </source>
</evidence>
<organism evidence="2 3">
    <name type="scientific">Solimicrobium silvestre</name>
    <dbReference type="NCBI Taxonomy" id="2099400"/>
    <lineage>
        <taxon>Bacteria</taxon>
        <taxon>Pseudomonadati</taxon>
        <taxon>Pseudomonadota</taxon>
        <taxon>Betaproteobacteria</taxon>
        <taxon>Burkholderiales</taxon>
        <taxon>Oxalobacteraceae</taxon>
        <taxon>Solimicrobium</taxon>
    </lineage>
</organism>
<name>A0A2S9H0B0_9BURK</name>
<accession>A0A2S9H0B0</accession>
<evidence type="ECO:0000313" key="3">
    <source>
        <dbReference type="Proteomes" id="UP000237839"/>
    </source>
</evidence>
<reference evidence="2 3" key="1">
    <citation type="submission" date="2018-02" db="EMBL/GenBank/DDBJ databases">
        <title>Solimicrobium silvestre gen. nov., sp. nov., isolated from alpine forest soil.</title>
        <authorList>
            <person name="Margesin R."/>
            <person name="Albuquerque L."/>
            <person name="Zhang D.-C."/>
            <person name="Froufe H.J.C."/>
            <person name="Severino R."/>
            <person name="Roxo I."/>
            <person name="Egas C."/>
            <person name="Da Costa M.S."/>
        </authorList>
    </citation>
    <scope>NUCLEOTIDE SEQUENCE [LARGE SCALE GENOMIC DNA]</scope>
    <source>
        <strain evidence="2 3">S20-91</strain>
    </source>
</reference>
<dbReference type="AlphaFoldDB" id="A0A2S9H0B0"/>
<feature type="signal peptide" evidence="1">
    <location>
        <begin position="1"/>
        <end position="30"/>
    </location>
</feature>
<dbReference type="EMBL" id="PUGF01000007">
    <property type="protein sequence ID" value="PRC93419.1"/>
    <property type="molecule type" value="Genomic_DNA"/>
</dbReference>
<feature type="chain" id="PRO_5015716030" description="Antibiotic biosynthesis monooxygenase" evidence="1">
    <location>
        <begin position="31"/>
        <end position="124"/>
    </location>
</feature>
<dbReference type="Proteomes" id="UP000237839">
    <property type="component" value="Unassembled WGS sequence"/>
</dbReference>